<dbReference type="InterPro" id="IPR000120">
    <property type="entry name" value="Amidase"/>
</dbReference>
<proteinExistence type="inferred from homology"/>
<dbReference type="InterPro" id="IPR036928">
    <property type="entry name" value="AS_sf"/>
</dbReference>
<dbReference type="PANTHER" id="PTHR11895">
    <property type="entry name" value="TRANSAMIDASE"/>
    <property type="match status" value="1"/>
</dbReference>
<feature type="domain" description="Amidase" evidence="2">
    <location>
        <begin position="29"/>
        <end position="452"/>
    </location>
</feature>
<keyword evidence="4" id="KW-1185">Reference proteome</keyword>
<name>A0A1H3H7U6_9BACI</name>
<dbReference type="EMBL" id="FNOS01000005">
    <property type="protein sequence ID" value="SDY10719.1"/>
    <property type="molecule type" value="Genomic_DNA"/>
</dbReference>
<evidence type="ECO:0000313" key="4">
    <source>
        <dbReference type="Proteomes" id="UP000198647"/>
    </source>
</evidence>
<evidence type="ECO:0000259" key="2">
    <source>
        <dbReference type="Pfam" id="PF01425"/>
    </source>
</evidence>
<dbReference type="PROSITE" id="PS00571">
    <property type="entry name" value="AMIDASES"/>
    <property type="match status" value="1"/>
</dbReference>
<accession>A0A1H3H7U6</accession>
<evidence type="ECO:0000256" key="1">
    <source>
        <dbReference type="ARBA" id="ARBA00009199"/>
    </source>
</evidence>
<dbReference type="SUPFAM" id="SSF75304">
    <property type="entry name" value="Amidase signature (AS) enzymes"/>
    <property type="match status" value="1"/>
</dbReference>
<dbReference type="InterPro" id="IPR020556">
    <property type="entry name" value="Amidase_CS"/>
</dbReference>
<dbReference type="Pfam" id="PF01425">
    <property type="entry name" value="Amidase"/>
    <property type="match status" value="1"/>
</dbReference>
<organism evidence="3 4">
    <name type="scientific">Salimicrobium album</name>
    <dbReference type="NCBI Taxonomy" id="50717"/>
    <lineage>
        <taxon>Bacteria</taxon>
        <taxon>Bacillati</taxon>
        <taxon>Bacillota</taxon>
        <taxon>Bacilli</taxon>
        <taxon>Bacillales</taxon>
        <taxon>Bacillaceae</taxon>
        <taxon>Salimicrobium</taxon>
    </lineage>
</organism>
<comment type="caution">
    <text evidence="3">The sequence shown here is derived from an EMBL/GenBank/DDBJ whole genome shotgun (WGS) entry which is preliminary data.</text>
</comment>
<sequence>MIILSKELASQSVEQLAPLLKKGEISPVDITNSVLDRAEATQETINSHIEIYREDALKEAEKAEKEISSGQYRGMFHGIPMAIKDIIYMKDKVTTMGSKIHKDFVSDHDATVVSKLKEAGVVFTGKLSLHEYAWGVTNNNPHYGAVRNPWNTNKIPGGSSGGSGAALASDATIASLGTDTAGSIRIPSSACGTVGLKQTYGRVSKYGVYPLAWTLDHVGPMTKTVKDAAGLLQIIAGFDKKDPTSINVPVDDYVGAVTGNVKDLVIGVNEDFFFKGVDSGVEKLVRNGIQKLVDQGAKVQEVKIPSLQYSDWAELITSLSEASAIHHSDLQSRPQDFGSDIRLLFELGELPSAVDYLQAQQVRRQLKQDFQKAFNKVDVIMAPTLPVLPNNIGEDFAYLNGEKVDVIDNIIRFMGPENLTGLPALSVPCGLSQGLPVGMQIIGPAFKEGRILNAGYAFEKTAPMQGKKPELR</sequence>
<dbReference type="Gene3D" id="3.90.1300.10">
    <property type="entry name" value="Amidase signature (AS) domain"/>
    <property type="match status" value="1"/>
</dbReference>
<dbReference type="PANTHER" id="PTHR11895:SF7">
    <property type="entry name" value="GLUTAMYL-TRNA(GLN) AMIDOTRANSFERASE SUBUNIT A, MITOCHONDRIAL"/>
    <property type="match status" value="1"/>
</dbReference>
<evidence type="ECO:0000313" key="3">
    <source>
        <dbReference type="EMBL" id="SDY10719.1"/>
    </source>
</evidence>
<comment type="similarity">
    <text evidence="1">Belongs to the amidase family.</text>
</comment>
<dbReference type="Proteomes" id="UP000198647">
    <property type="component" value="Unassembled WGS sequence"/>
</dbReference>
<gene>
    <name evidence="3" type="ORF">SAMN04488081_2072</name>
</gene>
<protein>
    <submittedName>
        <fullName evidence="3">Aspartyl-tRNA(Asn)/glutamyl-tRNA(Gln) amidotransferase subunit A</fullName>
    </submittedName>
</protein>
<reference evidence="3 4" key="1">
    <citation type="submission" date="2016-10" db="EMBL/GenBank/DDBJ databases">
        <authorList>
            <person name="Varghese N."/>
            <person name="Submissions S."/>
        </authorList>
    </citation>
    <scope>NUCLEOTIDE SEQUENCE [LARGE SCALE GENOMIC DNA]</scope>
    <source>
        <strain evidence="3 4">DSM 20748</strain>
    </source>
</reference>
<dbReference type="InterPro" id="IPR023631">
    <property type="entry name" value="Amidase_dom"/>
</dbReference>